<evidence type="ECO:0000313" key="2">
    <source>
        <dbReference type="Proteomes" id="UP001225761"/>
    </source>
</evidence>
<comment type="caution">
    <text evidence="1">The sequence shown here is derived from an EMBL/GenBank/DDBJ whole genome shotgun (WGS) entry which is preliminary data.</text>
</comment>
<protein>
    <recommendedName>
        <fullName evidence="3">Phage protein</fullName>
    </recommendedName>
</protein>
<dbReference type="RefSeq" id="WP_166554173.1">
    <property type="nucleotide sequence ID" value="NZ_JASHIE010000006.1"/>
</dbReference>
<keyword evidence="2" id="KW-1185">Reference proteome</keyword>
<dbReference type="Proteomes" id="UP001225761">
    <property type="component" value="Unassembled WGS sequence"/>
</dbReference>
<gene>
    <name evidence="1" type="ORF">QM481_10925</name>
</gene>
<organism evidence="1 2">
    <name type="scientific">Flectobacillus rivi</name>
    <dbReference type="NCBI Taxonomy" id="2984209"/>
    <lineage>
        <taxon>Bacteria</taxon>
        <taxon>Pseudomonadati</taxon>
        <taxon>Bacteroidota</taxon>
        <taxon>Cytophagia</taxon>
        <taxon>Cytophagales</taxon>
        <taxon>Flectobacillaceae</taxon>
        <taxon>Flectobacillus</taxon>
    </lineage>
</organism>
<proteinExistence type="predicted"/>
<reference evidence="1 2" key="1">
    <citation type="submission" date="2023-05" db="EMBL/GenBank/DDBJ databases">
        <title>Novel species of genus Flectobacillus isolated from stream in China.</title>
        <authorList>
            <person name="Lu H."/>
        </authorList>
    </citation>
    <scope>NUCLEOTIDE SEQUENCE [LARGE SCALE GENOMIC DNA]</scope>
    <source>
        <strain evidence="1 2">LFS242W</strain>
    </source>
</reference>
<name>A0ABT6Z1R7_9BACT</name>
<evidence type="ECO:0000313" key="1">
    <source>
        <dbReference type="EMBL" id="MDI9875039.1"/>
    </source>
</evidence>
<sequence>MNKKKINFNIPFKGLDDKAVVENAQELNIGQILASRIAYSNRGAGKLMFLGFDIYKGNELELDASDVSLLRNFVEEDEAMTNLLKYRILELL</sequence>
<dbReference type="EMBL" id="JASHIE010000006">
    <property type="protein sequence ID" value="MDI9875039.1"/>
    <property type="molecule type" value="Genomic_DNA"/>
</dbReference>
<evidence type="ECO:0008006" key="3">
    <source>
        <dbReference type="Google" id="ProtNLM"/>
    </source>
</evidence>
<accession>A0ABT6Z1R7</accession>